<sequence>MRNARSIAYRIVGGTLAVMLVATGAATLAPSVARAEDPAPVGGASDVSIVVTSDGKSNVPGDKSITDGLIAAGNSAKLNWGVTLSGESSVTLTQTLPEGWVWNAASVDSSGANQPTGANGYTSTYKISNSSRELAVTLTPAVGVTGQQRIEFSGLSATVLQKLGSSYAPYSPELTVQDGNGVATVQSGQTLTVVYRERVKLDTDGGRCTETTYDFGAGAVPACRFDLTTSMSVINEPGDIPLQWDSPAYVTARLKVTKPDGSSGNELLQKFAVVAGSSSPSGVSAKLESVDLTQGLINFSMSGMSPGAPSASSTLNLFLPLEDVPYAPDLRNIRMSSTKTEGSDWLVNGNRTAEVQNGYDASFRLQRQQDSVASSADLQTYFVGATAPMPGVSSRVRVFLRPPGSFSNSTRKFTSDALTSPSLIYRWKTDELVLQPEAGFNFTAEGVKIALQEGTDYEAFYTTDDASVATPTWVPRAEYTGDINDVTGLRLEYLANGGTYQPGPGDVSNTTLEAQPQFKITKAIPANAGQYDNYEVTMNGSFTADSGLTLSKSSTLGLEKGSASYGVKLFKKNTVMGTVSPATAITAGESLQAVFTPNIQVGFEGEDPDNRISVTQATALVSLPNNVLPESIDLTDLDPAWRLDSTEAVYSGTILRFTYLPEVTFGHVVKEIKINFTTSLAAPESHQMRVEARLNPIPQLRFTGVSWAAATVTVNENRVVQYDQTTTTPTVWRGNQASFDISWYNTLTMSQGKSTFVDVLPYTGDYRGTNTHGDVKLVSATLKTKPAVGATLEITTDKTIRTLLGTAPPVDKVTWIAYDQATPEQLASATAVRVSLANFVSGPDSLGSLNLLFNTTDMRNGDKIRNTLSASLNGGASSLAQAEPVEVVVHDDTVNGFVWNDEDGDGVRSESDAPIASVTVNLLSGGKIVETTKTNADGEYVFADQEAGEYTLEVDTDTLPATTGEWMSTYSSSGNTIHVAAGTPLEEQDFGFRNQLPALTVDVTGKAPGTVAAGEHVNWEATITNTGNTSLTDVNLASTLDGFAGVGEIVWPDPAAPGTLAPGESVKIQATSPLTHAQIDAGVVKAPVTAAGTSDVPARVNTDTATGSVTLKGSPALDITVAAGLDNGGQTVRPGDKVTVTVEVTNTGNQTITGTEITSPTGGMSDITIDSWPGDEKGLLPGESVTGTATVTVTQKDIDAGKITIDAATSGTTPKGDKVTDTDSTTVSLTGAPTIALAMTDKLDPAKAEIGYTITATNTGNQTLDGVTLSHDPAAKVTVKWPGKAGVLAPGEVATATAVVPVANAMRGTTVSATAATSGTTPRAPRCRRRRQPRHRSPQRSPAWCGTTSTATVCVTLANPHSPESPSSCCRTAKLLRR</sequence>
<dbReference type="InterPro" id="IPR055354">
    <property type="entry name" value="DUF7507"/>
</dbReference>
<keyword evidence="2" id="KW-0964">Secreted</keyword>
<accession>A0A6G8FHI7</accession>
<evidence type="ECO:0000256" key="3">
    <source>
        <dbReference type="ARBA" id="ARBA00022729"/>
    </source>
</evidence>
<dbReference type="InterPro" id="IPR013783">
    <property type="entry name" value="Ig-like_fold"/>
</dbReference>
<dbReference type="SUPFAM" id="SSF117074">
    <property type="entry name" value="Hypothetical protein PA1324"/>
    <property type="match status" value="1"/>
</dbReference>
<protein>
    <submittedName>
        <fullName evidence="8">Uncharacterized protein</fullName>
    </submittedName>
</protein>
<reference evidence="8 9" key="1">
    <citation type="submission" date="2020-03" db="EMBL/GenBank/DDBJ databases">
        <title>Leucobacter sp. nov., isolated from beetles.</title>
        <authorList>
            <person name="Hyun D.-W."/>
            <person name="Bae J.-W."/>
        </authorList>
    </citation>
    <scope>NUCLEOTIDE SEQUENCE [LARGE SCALE GENOMIC DNA]</scope>
    <source>
        <strain evidence="8 9">HDW9B</strain>
    </source>
</reference>
<evidence type="ECO:0000259" key="7">
    <source>
        <dbReference type="Pfam" id="PF24346"/>
    </source>
</evidence>
<dbReference type="Pfam" id="PF24346">
    <property type="entry name" value="DUF7507"/>
    <property type="match status" value="3"/>
</dbReference>
<dbReference type="Proteomes" id="UP000501387">
    <property type="component" value="Chromosome"/>
</dbReference>
<evidence type="ECO:0000259" key="6">
    <source>
        <dbReference type="Pfam" id="PF17210"/>
    </source>
</evidence>
<feature type="compositionally biased region" description="Low complexity" evidence="4">
    <location>
        <begin position="1313"/>
        <end position="1324"/>
    </location>
</feature>
<evidence type="ECO:0000256" key="1">
    <source>
        <dbReference type="ARBA" id="ARBA00004613"/>
    </source>
</evidence>
<dbReference type="KEGG" id="lins:G7067_04380"/>
<feature type="domain" description="SD-repeat containing protein B" evidence="6">
    <location>
        <begin position="896"/>
        <end position="958"/>
    </location>
</feature>
<evidence type="ECO:0000256" key="2">
    <source>
        <dbReference type="ARBA" id="ARBA00022525"/>
    </source>
</evidence>
<evidence type="ECO:0000313" key="9">
    <source>
        <dbReference type="Proteomes" id="UP000501387"/>
    </source>
</evidence>
<feature type="domain" description="DUF7507" evidence="7">
    <location>
        <begin position="997"/>
        <end position="1095"/>
    </location>
</feature>
<feature type="domain" description="DUF7507" evidence="7">
    <location>
        <begin position="1238"/>
        <end position="1325"/>
    </location>
</feature>
<comment type="subcellular location">
    <subcellularLocation>
        <location evidence="1">Secreted</location>
    </subcellularLocation>
</comment>
<dbReference type="InterPro" id="IPR033764">
    <property type="entry name" value="Sdr_B"/>
</dbReference>
<dbReference type="RefSeq" id="WP_166322274.1">
    <property type="nucleotide sequence ID" value="NZ_CP049934.1"/>
</dbReference>
<dbReference type="Pfam" id="PF17210">
    <property type="entry name" value="SdrD_B"/>
    <property type="match status" value="1"/>
</dbReference>
<feature type="chain" id="PRO_5026260455" evidence="5">
    <location>
        <begin position="36"/>
        <end position="1378"/>
    </location>
</feature>
<feature type="domain" description="DUF7507" evidence="7">
    <location>
        <begin position="1115"/>
        <end position="1221"/>
    </location>
</feature>
<dbReference type="EMBL" id="CP049934">
    <property type="protein sequence ID" value="QIM15821.1"/>
    <property type="molecule type" value="Genomic_DNA"/>
</dbReference>
<evidence type="ECO:0000256" key="4">
    <source>
        <dbReference type="SAM" id="MobiDB-lite"/>
    </source>
</evidence>
<feature type="signal peptide" evidence="5">
    <location>
        <begin position="1"/>
        <end position="35"/>
    </location>
</feature>
<name>A0A6G8FHI7_9MICO</name>
<feature type="region of interest" description="Disordered" evidence="4">
    <location>
        <begin position="1313"/>
        <end position="1345"/>
    </location>
</feature>
<dbReference type="GO" id="GO:0005576">
    <property type="term" value="C:extracellular region"/>
    <property type="evidence" value="ECO:0007669"/>
    <property type="project" value="UniProtKB-SubCell"/>
</dbReference>
<evidence type="ECO:0000256" key="5">
    <source>
        <dbReference type="SAM" id="SignalP"/>
    </source>
</evidence>
<keyword evidence="9" id="KW-1185">Reference proteome</keyword>
<proteinExistence type="predicted"/>
<organism evidence="8 9">
    <name type="scientific">Leucobacter insecticola</name>
    <dbReference type="NCBI Taxonomy" id="2714934"/>
    <lineage>
        <taxon>Bacteria</taxon>
        <taxon>Bacillati</taxon>
        <taxon>Actinomycetota</taxon>
        <taxon>Actinomycetes</taxon>
        <taxon>Micrococcales</taxon>
        <taxon>Microbacteriaceae</taxon>
        <taxon>Leucobacter</taxon>
    </lineage>
</organism>
<evidence type="ECO:0000313" key="8">
    <source>
        <dbReference type="EMBL" id="QIM15821.1"/>
    </source>
</evidence>
<feature type="compositionally biased region" description="Basic residues" evidence="4">
    <location>
        <begin position="1325"/>
        <end position="1338"/>
    </location>
</feature>
<keyword evidence="3 5" id="KW-0732">Signal</keyword>
<dbReference type="GO" id="GO:0005975">
    <property type="term" value="P:carbohydrate metabolic process"/>
    <property type="evidence" value="ECO:0007669"/>
    <property type="project" value="UniProtKB-ARBA"/>
</dbReference>
<dbReference type="Gene3D" id="2.60.40.10">
    <property type="entry name" value="Immunoglobulins"/>
    <property type="match status" value="2"/>
</dbReference>
<gene>
    <name evidence="8" type="ORF">G7067_04380</name>
</gene>